<protein>
    <submittedName>
        <fullName evidence="1">Uncharacterized protein</fullName>
    </submittedName>
</protein>
<proteinExistence type="predicted"/>
<accession>A0A947GJQ4</accession>
<evidence type="ECO:0000313" key="1">
    <source>
        <dbReference type="EMBL" id="MBT9316734.1"/>
    </source>
</evidence>
<dbReference type="AlphaFoldDB" id="A0A947GJQ4"/>
<dbReference type="EMBL" id="JADOES010000032">
    <property type="protein sequence ID" value="MBT9316734.1"/>
    <property type="molecule type" value="Genomic_DNA"/>
</dbReference>
<evidence type="ECO:0000313" key="2">
    <source>
        <dbReference type="Proteomes" id="UP000717364"/>
    </source>
</evidence>
<gene>
    <name evidence="1" type="ORF">IXB50_15005</name>
</gene>
<name>A0A947GJQ4_9CYAN</name>
<sequence length="100" mass="11233">MASQCLFYPLRSVIRCVAKAHLTVAPEAYEADLVWDEALFAELTTTFLQPSVQPLLASSYESRDEAAVVEGQLAKSLVNTYCRIMRQRQDARVQQLNALL</sequence>
<reference evidence="1" key="2">
    <citation type="journal article" date="2021" name="Mar. Drugs">
        <title>Genome Reduction and Secondary Metabolism of the Marine Sponge-Associated Cyanobacterium Leptothoe.</title>
        <authorList>
            <person name="Konstantinou D."/>
            <person name="Popin R.V."/>
            <person name="Fewer D.P."/>
            <person name="Sivonen K."/>
            <person name="Gkelis S."/>
        </authorList>
    </citation>
    <scope>NUCLEOTIDE SEQUENCE</scope>
    <source>
        <strain evidence="1">TAU-MAC 1115</strain>
    </source>
</reference>
<keyword evidence="2" id="KW-1185">Reference proteome</keyword>
<organism evidence="1 2">
    <name type="scientific">Leptothoe spongobia TAU-MAC 1115</name>
    <dbReference type="NCBI Taxonomy" id="1967444"/>
    <lineage>
        <taxon>Bacteria</taxon>
        <taxon>Bacillati</taxon>
        <taxon>Cyanobacteriota</taxon>
        <taxon>Cyanophyceae</taxon>
        <taxon>Nodosilineales</taxon>
        <taxon>Cymatolegaceae</taxon>
        <taxon>Leptothoe</taxon>
        <taxon>Leptothoe spongobia</taxon>
    </lineage>
</organism>
<dbReference type="Proteomes" id="UP000717364">
    <property type="component" value="Unassembled WGS sequence"/>
</dbReference>
<comment type="caution">
    <text evidence="1">The sequence shown here is derived from an EMBL/GenBank/DDBJ whole genome shotgun (WGS) entry which is preliminary data.</text>
</comment>
<reference evidence="1" key="1">
    <citation type="submission" date="2020-11" db="EMBL/GenBank/DDBJ databases">
        <authorList>
            <person name="Konstantinou D."/>
            <person name="Gkelis S."/>
            <person name="Popin R."/>
            <person name="Fewer D."/>
            <person name="Sivonen K."/>
        </authorList>
    </citation>
    <scope>NUCLEOTIDE SEQUENCE</scope>
    <source>
        <strain evidence="1">TAU-MAC 1115</strain>
    </source>
</reference>